<dbReference type="GeneTree" id="ENSGT00940000175063"/>
<dbReference type="NCBIfam" id="TIGR02174">
    <property type="entry name" value="CXXU_selWTH"/>
    <property type="match status" value="1"/>
</dbReference>
<protein>
    <recommendedName>
        <fullName evidence="4">Selenoprotein W</fullName>
    </recommendedName>
</protein>
<reference evidence="2" key="3">
    <citation type="submission" date="2025-09" db="UniProtKB">
        <authorList>
            <consortium name="Ensembl"/>
        </authorList>
    </citation>
    <scope>IDENTIFICATION</scope>
</reference>
<evidence type="ECO:0008006" key="4">
    <source>
        <dbReference type="Google" id="ProtNLM"/>
    </source>
</evidence>
<evidence type="ECO:0000313" key="2">
    <source>
        <dbReference type="Ensembl" id="ENSDCDP00010014166.1"/>
    </source>
</evidence>
<dbReference type="InterPro" id="IPR051441">
    <property type="entry name" value="SelW_related"/>
</dbReference>
<reference evidence="2" key="2">
    <citation type="submission" date="2025-08" db="UniProtKB">
        <authorList>
            <consortium name="Ensembl"/>
        </authorList>
    </citation>
    <scope>IDENTIFICATION</scope>
</reference>
<dbReference type="Pfam" id="PF10262">
    <property type="entry name" value="Rdx"/>
    <property type="match status" value="1"/>
</dbReference>
<dbReference type="PANTHER" id="PTHR15124:SF18">
    <property type="entry name" value="SELENOPROTEIN W"/>
    <property type="match status" value="1"/>
</dbReference>
<dbReference type="SUPFAM" id="SSF52833">
    <property type="entry name" value="Thioredoxin-like"/>
    <property type="match status" value="1"/>
</dbReference>
<evidence type="ECO:0000313" key="3">
    <source>
        <dbReference type="Proteomes" id="UP000694580"/>
    </source>
</evidence>
<keyword evidence="1" id="KW-0676">Redox-active center</keyword>
<dbReference type="PANTHER" id="PTHR15124">
    <property type="entry name" value="SELENOPROTEIN W"/>
    <property type="match status" value="1"/>
</dbReference>
<proteinExistence type="predicted"/>
<dbReference type="Proteomes" id="UP000694580">
    <property type="component" value="Chromosome 6"/>
</dbReference>
<dbReference type="AlphaFoldDB" id="A0AAY4B335"/>
<accession>A0AAY4B335</accession>
<keyword evidence="3" id="KW-1185">Reference proteome</keyword>
<dbReference type="GO" id="GO:0005829">
    <property type="term" value="C:cytosol"/>
    <property type="evidence" value="ECO:0007669"/>
    <property type="project" value="TreeGrafter"/>
</dbReference>
<evidence type="ECO:0000256" key="1">
    <source>
        <dbReference type="ARBA" id="ARBA00023284"/>
    </source>
</evidence>
<name>A0AAY4B335_9TELE</name>
<dbReference type="Ensembl" id="ENSDCDT00010014936.1">
    <property type="protein sequence ID" value="ENSDCDP00010014166.1"/>
    <property type="gene ID" value="ENSDCDG00010006500.1"/>
</dbReference>
<sequence length="83" mass="9176">EACNDPYLWCSAAYKSTQLKNQLEEEFPGELEIIGESTPTSTGWFEVEVNGRLVHSKKNGQGFVDNDQKLAAVVSAVEKALMK</sequence>
<dbReference type="Gene3D" id="3.40.30.10">
    <property type="entry name" value="Glutaredoxin"/>
    <property type="match status" value="1"/>
</dbReference>
<organism evidence="2 3">
    <name type="scientific">Denticeps clupeoides</name>
    <name type="common">denticle herring</name>
    <dbReference type="NCBI Taxonomy" id="299321"/>
    <lineage>
        <taxon>Eukaryota</taxon>
        <taxon>Metazoa</taxon>
        <taxon>Chordata</taxon>
        <taxon>Craniata</taxon>
        <taxon>Vertebrata</taxon>
        <taxon>Euteleostomi</taxon>
        <taxon>Actinopterygii</taxon>
        <taxon>Neopterygii</taxon>
        <taxon>Teleostei</taxon>
        <taxon>Clupei</taxon>
        <taxon>Clupeiformes</taxon>
        <taxon>Denticipitoidei</taxon>
        <taxon>Denticipitidae</taxon>
        <taxon>Denticeps</taxon>
    </lineage>
</organism>
<reference evidence="2 3" key="1">
    <citation type="submission" date="2020-06" db="EMBL/GenBank/DDBJ databases">
        <authorList>
            <consortium name="Wellcome Sanger Institute Data Sharing"/>
        </authorList>
    </citation>
    <scope>NUCLEOTIDE SEQUENCE [LARGE SCALE GENOMIC DNA]</scope>
</reference>
<dbReference type="InterPro" id="IPR011893">
    <property type="entry name" value="Selenoprotein_Rdx-typ"/>
</dbReference>
<dbReference type="InterPro" id="IPR036249">
    <property type="entry name" value="Thioredoxin-like_sf"/>
</dbReference>